<sequence length="130" mass="15286">MNSQFEITSLKNELSNYSKKEKRLLSQIEDLKKSSSYSNKQINNNEIQKLYKDINEYKSKINSLNIKPLKNLRLEIDNKTNEITSLKSDLTFRSNEVSFTKSELNNRNGEINNLKLELNNKDKEVENLRN</sequence>
<dbReference type="Proteomes" id="UP000193920">
    <property type="component" value="Unassembled WGS sequence"/>
</dbReference>
<gene>
    <name evidence="2" type="ORF">LY90DRAFT_501213</name>
</gene>
<organism evidence="2 3">
    <name type="scientific">Neocallimastix californiae</name>
    <dbReference type="NCBI Taxonomy" id="1754190"/>
    <lineage>
        <taxon>Eukaryota</taxon>
        <taxon>Fungi</taxon>
        <taxon>Fungi incertae sedis</taxon>
        <taxon>Chytridiomycota</taxon>
        <taxon>Chytridiomycota incertae sedis</taxon>
        <taxon>Neocallimastigomycetes</taxon>
        <taxon>Neocallimastigales</taxon>
        <taxon>Neocallimastigaceae</taxon>
        <taxon>Neocallimastix</taxon>
    </lineage>
</organism>
<dbReference type="EMBL" id="MCOG01000018">
    <property type="protein sequence ID" value="ORY77896.1"/>
    <property type="molecule type" value="Genomic_DNA"/>
</dbReference>
<reference evidence="2 3" key="1">
    <citation type="submission" date="2016-08" db="EMBL/GenBank/DDBJ databases">
        <title>A Parts List for Fungal Cellulosomes Revealed by Comparative Genomics.</title>
        <authorList>
            <consortium name="DOE Joint Genome Institute"/>
            <person name="Haitjema C.H."/>
            <person name="Gilmore S.P."/>
            <person name="Henske J.K."/>
            <person name="Solomon K.V."/>
            <person name="De Groot R."/>
            <person name="Kuo A."/>
            <person name="Mondo S.J."/>
            <person name="Salamov A.A."/>
            <person name="Labutti K."/>
            <person name="Zhao Z."/>
            <person name="Chiniquy J."/>
            <person name="Barry K."/>
            <person name="Brewer H.M."/>
            <person name="Purvine S.O."/>
            <person name="Wright A.T."/>
            <person name="Boxma B."/>
            <person name="Van Alen T."/>
            <person name="Hackstein J.H."/>
            <person name="Baker S.E."/>
            <person name="Grigoriev I.V."/>
            <person name="O'Malley M.A."/>
        </authorList>
    </citation>
    <scope>NUCLEOTIDE SEQUENCE [LARGE SCALE GENOMIC DNA]</scope>
    <source>
        <strain evidence="2 3">G1</strain>
    </source>
</reference>
<proteinExistence type="predicted"/>
<name>A0A1Y2F3I5_9FUNG</name>
<dbReference type="STRING" id="1754190.A0A1Y2F3I5"/>
<accession>A0A1Y2F3I5</accession>
<evidence type="ECO:0000313" key="3">
    <source>
        <dbReference type="Proteomes" id="UP000193920"/>
    </source>
</evidence>
<dbReference type="AlphaFoldDB" id="A0A1Y2F3I5"/>
<keyword evidence="1" id="KW-0175">Coiled coil</keyword>
<protein>
    <submittedName>
        <fullName evidence="2">Uncharacterized protein</fullName>
    </submittedName>
</protein>
<evidence type="ECO:0000313" key="2">
    <source>
        <dbReference type="EMBL" id="ORY77896.1"/>
    </source>
</evidence>
<comment type="caution">
    <text evidence="2">The sequence shown here is derived from an EMBL/GenBank/DDBJ whole genome shotgun (WGS) entry which is preliminary data.</text>
</comment>
<keyword evidence="3" id="KW-1185">Reference proteome</keyword>
<evidence type="ECO:0000256" key="1">
    <source>
        <dbReference type="SAM" id="Coils"/>
    </source>
</evidence>
<dbReference type="Gene3D" id="1.10.287.1490">
    <property type="match status" value="1"/>
</dbReference>
<feature type="coiled-coil region" evidence="1">
    <location>
        <begin position="7"/>
        <end position="124"/>
    </location>
</feature>
<dbReference type="OrthoDB" id="10255522at2759"/>